<evidence type="ECO:0000256" key="1">
    <source>
        <dbReference type="SAM" id="MobiDB-lite"/>
    </source>
</evidence>
<dbReference type="EMBL" id="CAEMXZ010000166">
    <property type="protein sequence ID" value="CAB4324541.1"/>
    <property type="molecule type" value="Genomic_DNA"/>
</dbReference>
<feature type="region of interest" description="Disordered" evidence="1">
    <location>
        <begin position="1"/>
        <end position="20"/>
    </location>
</feature>
<keyword evidence="2" id="KW-0812">Transmembrane</keyword>
<gene>
    <name evidence="3" type="ORF">UFOPK1392_02316</name>
</gene>
<sequence length="196" mass="21133">MARQNNRVRGPRPDRSPAPARVRRTRLVSIVCTAAFITMFFGAPTFMGSALFIIPTIIGVIALVATIRDSRRHDSPDAQTLEPDALATATKKQPIEVDGLLFAGGNARATPTKGRLRVADRRLAFIGADGSILFDVPIGKVSLAGVPGFMRPQLDLMVGGRNQTVRFLPVWDLGATFVGPIIAGEWFAQLRELGAN</sequence>
<reference evidence="3" key="1">
    <citation type="submission" date="2020-05" db="EMBL/GenBank/DDBJ databases">
        <authorList>
            <person name="Chiriac C."/>
            <person name="Salcher M."/>
            <person name="Ghai R."/>
            <person name="Kavagutti S V."/>
        </authorList>
    </citation>
    <scope>NUCLEOTIDE SEQUENCE</scope>
</reference>
<protein>
    <submittedName>
        <fullName evidence="3">Unannotated protein</fullName>
    </submittedName>
</protein>
<proteinExistence type="predicted"/>
<organism evidence="3">
    <name type="scientific">freshwater metagenome</name>
    <dbReference type="NCBI Taxonomy" id="449393"/>
    <lineage>
        <taxon>unclassified sequences</taxon>
        <taxon>metagenomes</taxon>
        <taxon>ecological metagenomes</taxon>
    </lineage>
</organism>
<keyword evidence="2" id="KW-0472">Membrane</keyword>
<evidence type="ECO:0000256" key="2">
    <source>
        <dbReference type="SAM" id="Phobius"/>
    </source>
</evidence>
<name>A0A6J5YJA0_9ZZZZ</name>
<dbReference type="AlphaFoldDB" id="A0A6J5YJA0"/>
<accession>A0A6J5YJA0</accession>
<evidence type="ECO:0000313" key="3">
    <source>
        <dbReference type="EMBL" id="CAB4324541.1"/>
    </source>
</evidence>
<feature type="transmembrane region" description="Helical" evidence="2">
    <location>
        <begin position="49"/>
        <end position="67"/>
    </location>
</feature>
<feature type="transmembrane region" description="Helical" evidence="2">
    <location>
        <begin position="25"/>
        <end position="43"/>
    </location>
</feature>
<keyword evidence="2" id="KW-1133">Transmembrane helix</keyword>